<dbReference type="EMBL" id="GECZ01012379">
    <property type="protein sequence ID" value="JAS57390.1"/>
    <property type="molecule type" value="Transcribed_RNA"/>
</dbReference>
<evidence type="ECO:0000256" key="1">
    <source>
        <dbReference type="SAM" id="Coils"/>
    </source>
</evidence>
<sequence>MDNKEEQVNEIEALDSIYCGEMEILTYEPYHVFLIPVKSDDFDEDTEAGIMCTLKFEYTPKYPDEPPIIEIESTQRLDEEDEQILREHLEEQCNENIGMVMIFTLVSAAQEWLNSQSDMRRKTAEMAEEKRIKDEEEAERKRFEGTRVTVETFLAWKKAFDIEFGLNNKKVLEEKNKKLTGKELFLRDKSLNESDLKFLEVEGGEVVKVDESLFQDLDELDIEDEDFQDDDG</sequence>
<reference evidence="3" key="1">
    <citation type="submission" date="2015-11" db="EMBL/GenBank/DDBJ databases">
        <title>De novo transcriptome assembly of four potential Pierce s Disease insect vectors from Arizona vineyards.</title>
        <authorList>
            <person name="Tassone E.E."/>
        </authorList>
    </citation>
    <scope>NUCLEOTIDE SEQUENCE</scope>
</reference>
<dbReference type="SUPFAM" id="SSF54495">
    <property type="entry name" value="UBC-like"/>
    <property type="match status" value="1"/>
</dbReference>
<dbReference type="Pfam" id="PF05773">
    <property type="entry name" value="RWD"/>
    <property type="match status" value="1"/>
</dbReference>
<name>A0A1B6G4M2_9HEMI</name>
<dbReference type="InterPro" id="IPR016135">
    <property type="entry name" value="UBQ-conjugating_enzyme/RWD"/>
</dbReference>
<dbReference type="Gene3D" id="3.10.110.10">
    <property type="entry name" value="Ubiquitin Conjugating Enzyme"/>
    <property type="match status" value="1"/>
</dbReference>
<gene>
    <name evidence="3" type="ORF">g.4253</name>
</gene>
<dbReference type="CDD" id="cd23816">
    <property type="entry name" value="RWD_RWDD1"/>
    <property type="match status" value="1"/>
</dbReference>
<feature type="domain" description="RWD" evidence="2">
    <location>
        <begin position="9"/>
        <end position="116"/>
    </location>
</feature>
<dbReference type="Gene3D" id="6.20.400.10">
    <property type="match status" value="1"/>
</dbReference>
<dbReference type="AlphaFoldDB" id="A0A1B6G4M2"/>
<evidence type="ECO:0000259" key="2">
    <source>
        <dbReference type="PROSITE" id="PS50908"/>
    </source>
</evidence>
<accession>A0A1B6G4M2</accession>
<dbReference type="InterPro" id="IPR006575">
    <property type="entry name" value="RWD_dom"/>
</dbReference>
<dbReference type="SMART" id="SM00591">
    <property type="entry name" value="RWD"/>
    <property type="match status" value="1"/>
</dbReference>
<dbReference type="FunFam" id="3.10.110.10:FF:000075">
    <property type="entry name" value="RWD domain-containing protein (Gir2)"/>
    <property type="match status" value="1"/>
</dbReference>
<keyword evidence="1" id="KW-0175">Coiled coil</keyword>
<dbReference type="InterPro" id="IPR032378">
    <property type="entry name" value="ZC3H15/TMA46_C"/>
</dbReference>
<evidence type="ECO:0000313" key="3">
    <source>
        <dbReference type="EMBL" id="JAS57390.1"/>
    </source>
</evidence>
<feature type="coiled-coil region" evidence="1">
    <location>
        <begin position="119"/>
        <end position="146"/>
    </location>
</feature>
<proteinExistence type="predicted"/>
<dbReference type="PANTHER" id="PTHR12292">
    <property type="entry name" value="RWD DOMAIN-CONTAINING PROTEIN"/>
    <property type="match status" value="1"/>
</dbReference>
<dbReference type="InterPro" id="IPR040213">
    <property type="entry name" value="GIR2-like"/>
</dbReference>
<dbReference type="Pfam" id="PF16543">
    <property type="entry name" value="DFRP_C"/>
    <property type="match status" value="1"/>
</dbReference>
<dbReference type="PROSITE" id="PS50908">
    <property type="entry name" value="RWD"/>
    <property type="match status" value="1"/>
</dbReference>
<organism evidence="3">
    <name type="scientific">Cuerna arida</name>
    <dbReference type="NCBI Taxonomy" id="1464854"/>
    <lineage>
        <taxon>Eukaryota</taxon>
        <taxon>Metazoa</taxon>
        <taxon>Ecdysozoa</taxon>
        <taxon>Arthropoda</taxon>
        <taxon>Hexapoda</taxon>
        <taxon>Insecta</taxon>
        <taxon>Pterygota</taxon>
        <taxon>Neoptera</taxon>
        <taxon>Paraneoptera</taxon>
        <taxon>Hemiptera</taxon>
        <taxon>Auchenorrhyncha</taxon>
        <taxon>Membracoidea</taxon>
        <taxon>Cicadellidae</taxon>
        <taxon>Cicadellinae</taxon>
        <taxon>Proconiini</taxon>
        <taxon>Cuerna</taxon>
    </lineage>
</organism>
<protein>
    <recommendedName>
        <fullName evidence="2">RWD domain-containing protein</fullName>
    </recommendedName>
</protein>